<evidence type="ECO:0000313" key="2">
    <source>
        <dbReference type="EMBL" id="GAN35786.1"/>
    </source>
</evidence>
<dbReference type="AlphaFoldDB" id="A0A0C9PLI2"/>
<sequence>MDVLGTQNISEAAIVAILHHGLAISRFKHSRLPASEQRGDRPTGAVFLTRSKEALQEAVGFVSTSQEAILDNDSCSHWTPNIFRFGTYKNPNRHVISGHSEDNLKQINTFVVDADFGDRKPSYSVNLYHKFIVTLDDSRTEIWPTILLETPHGYQAYYVLDRPVFVRRHNDQFPAIAAAKMVSEAIRTAVAKQLPQIDPGANHFGFFRKPNEQNVCFFEPSLTHDFGGLLAWAKRLQASAGEKDRVHFRVKQTDQPWFIALTRAQVSRGDGMLGRNNTLLTLCLAGYSSGWTERDAYDYADQWNSGQREPLSDREVQRIVHSAFSGKYQGANAHYIAELTAAYAPDAAKPIGNQVWRKHAKVREDRQYSHLREWAEDLVKYVNTKTDREADYLQITTRELRAQLGISSQMLMRVLHYVGELSLLKVVRKLGRNGGLFLATLQMAGRTIQRNKRASGNAWHFFLDHLITSRQWTSEKIDQLSLLPEGHARGGP</sequence>
<gene>
    <name evidence="2" type="ORF">LC0644_0375</name>
</gene>
<evidence type="ECO:0000259" key="1">
    <source>
        <dbReference type="Pfam" id="PF08708"/>
    </source>
</evidence>
<dbReference type="Proteomes" id="UP000032552">
    <property type="component" value="Unassembled WGS sequence"/>
</dbReference>
<reference evidence="3" key="1">
    <citation type="submission" date="2014-05" db="EMBL/GenBank/DDBJ databases">
        <title>Whole genome sequencing of Lactobacillus casei NRIC0644.</title>
        <authorList>
            <person name="Atarashi H."/>
            <person name="Yoshida Y."/>
            <person name="Fujimura S."/>
            <person name="Tanaka N."/>
            <person name="Shiwa Y."/>
            <person name="Yoshikawa H."/>
            <person name="Okada S."/>
            <person name="Nakagawa J."/>
        </authorList>
    </citation>
    <scope>NUCLEOTIDE SEQUENCE [LARGE SCALE GENOMIC DNA]</scope>
    <source>
        <strain evidence="3">NRIC0644</strain>
    </source>
</reference>
<dbReference type="RefSeq" id="WP_045625242.1">
    <property type="nucleotide sequence ID" value="NZ_BAYM01000025.1"/>
</dbReference>
<organism evidence="2 3">
    <name type="scientific">Lacticaseibacillus paracasei NRIC 0644</name>
    <dbReference type="NCBI Taxonomy" id="1435038"/>
    <lineage>
        <taxon>Bacteria</taxon>
        <taxon>Bacillati</taxon>
        <taxon>Bacillota</taxon>
        <taxon>Bacilli</taxon>
        <taxon>Lactobacillales</taxon>
        <taxon>Lactobacillaceae</taxon>
        <taxon>Lacticaseibacillus</taxon>
    </lineage>
</organism>
<proteinExistence type="predicted"/>
<name>A0A0C9PLI2_LACPA</name>
<evidence type="ECO:0000313" key="3">
    <source>
        <dbReference type="Proteomes" id="UP000032552"/>
    </source>
</evidence>
<dbReference type="Pfam" id="PF08708">
    <property type="entry name" value="PriCT_1"/>
    <property type="match status" value="1"/>
</dbReference>
<feature type="domain" description="Primase C-terminal 1" evidence="1">
    <location>
        <begin position="265"/>
        <end position="329"/>
    </location>
</feature>
<dbReference type="EMBL" id="BAYM01000025">
    <property type="protein sequence ID" value="GAN35786.1"/>
    <property type="molecule type" value="Genomic_DNA"/>
</dbReference>
<accession>A0A0C9PLI2</accession>
<protein>
    <submittedName>
        <fullName evidence="2">Replication initiation protein</fullName>
    </submittedName>
</protein>
<comment type="caution">
    <text evidence="2">The sequence shown here is derived from an EMBL/GenBank/DDBJ whole genome shotgun (WGS) entry which is preliminary data.</text>
</comment>
<dbReference type="InterPro" id="IPR014820">
    <property type="entry name" value="PriCT_1"/>
</dbReference>